<feature type="signal peptide" evidence="1">
    <location>
        <begin position="1"/>
        <end position="26"/>
    </location>
</feature>
<dbReference type="InterPro" id="IPR022121">
    <property type="entry name" value="Peptidase_M73_camelysin"/>
</dbReference>
<keyword evidence="3" id="KW-1185">Reference proteome</keyword>
<evidence type="ECO:0000256" key="1">
    <source>
        <dbReference type="SAM" id="SignalP"/>
    </source>
</evidence>
<accession>A0A7G9WDP0</accession>
<reference evidence="2 3" key="1">
    <citation type="submission" date="2020-08" db="EMBL/GenBank/DDBJ databases">
        <authorList>
            <person name="Ren C."/>
            <person name="Gu Y."/>
            <person name="Xu Y."/>
        </authorList>
    </citation>
    <scope>NUCLEOTIDE SEQUENCE [LARGE SCALE GENOMIC DNA]</scope>
    <source>
        <strain evidence="2 3">LBM18003</strain>
    </source>
</reference>
<keyword evidence="1" id="KW-0732">Signal</keyword>
<evidence type="ECO:0000313" key="2">
    <source>
        <dbReference type="EMBL" id="QNO16802.1"/>
    </source>
</evidence>
<evidence type="ECO:0000313" key="3">
    <source>
        <dbReference type="Proteomes" id="UP000516046"/>
    </source>
</evidence>
<sequence>MTERKQKRLKISVAVGAVLALSVAVAGTTFAWFSKTAKEPNTFSVATNKVAVTEEFTPPTNWHPGDPVSKKVCFTNYGQLDVYLRVPAPAEIWTGADGGYLSSQYIDQNKDKHDVAAKSYTSAWKNEWTQIGDYYYYKATLKPGAKTDLVMDAVTLDKNVPNLAAYQNAQYQLKFTVEAVQSLPQAAQQVWQMRPSGSSPNLSWTAYQGT</sequence>
<dbReference type="RefSeq" id="WP_212505869.1">
    <property type="nucleotide sequence ID" value="NZ_CP060696.1"/>
</dbReference>
<proteinExistence type="predicted"/>
<dbReference type="AlphaFoldDB" id="A0A7G9WDP0"/>
<evidence type="ECO:0008006" key="4">
    <source>
        <dbReference type="Google" id="ProtNLM"/>
    </source>
</evidence>
<dbReference type="Proteomes" id="UP000516046">
    <property type="component" value="Chromosome"/>
</dbReference>
<protein>
    <recommendedName>
        <fullName evidence="4">Alternate signal-mediated exported protein, CPF_0494 family</fullName>
    </recommendedName>
</protein>
<dbReference type="EMBL" id="CP060696">
    <property type="protein sequence ID" value="QNO16802.1"/>
    <property type="molecule type" value="Genomic_DNA"/>
</dbReference>
<dbReference type="InterPro" id="IPR024008">
    <property type="entry name" value="BsaA"/>
</dbReference>
<feature type="chain" id="PRO_5039213004" description="Alternate signal-mediated exported protein, CPF_0494 family" evidence="1">
    <location>
        <begin position="27"/>
        <end position="210"/>
    </location>
</feature>
<gene>
    <name evidence="2" type="ORF">H6X83_07380</name>
</gene>
<dbReference type="Pfam" id="PF12389">
    <property type="entry name" value="Peptidase_M73"/>
    <property type="match status" value="1"/>
</dbReference>
<name>A0A7G9WDP0_9FIRM</name>
<organism evidence="2 3">
    <name type="scientific">Caproicibacterium amylolyticum</name>
    <dbReference type="NCBI Taxonomy" id="2766537"/>
    <lineage>
        <taxon>Bacteria</taxon>
        <taxon>Bacillati</taxon>
        <taxon>Bacillota</taxon>
        <taxon>Clostridia</taxon>
        <taxon>Eubacteriales</taxon>
        <taxon>Oscillospiraceae</taxon>
        <taxon>Caproicibacterium</taxon>
    </lineage>
</organism>
<dbReference type="KEGG" id="caml:H6X83_07380"/>
<dbReference type="NCBIfam" id="TIGR04090">
    <property type="entry name" value="exp_by_SipW_IV"/>
    <property type="match status" value="1"/>
</dbReference>